<protein>
    <submittedName>
        <fullName evidence="1">Uncharacterized protein</fullName>
    </submittedName>
</protein>
<accession>A0A4S8MGG9</accession>
<name>A0A4S8MGG9_DENBC</name>
<dbReference type="Proteomes" id="UP000297245">
    <property type="component" value="Unassembled WGS sequence"/>
</dbReference>
<gene>
    <name evidence="1" type="ORF">K435DRAFT_853996</name>
</gene>
<reference evidence="1 2" key="1">
    <citation type="journal article" date="2019" name="Nat. Ecol. Evol.">
        <title>Megaphylogeny resolves global patterns of mushroom evolution.</title>
        <authorList>
            <person name="Varga T."/>
            <person name="Krizsan K."/>
            <person name="Foldi C."/>
            <person name="Dima B."/>
            <person name="Sanchez-Garcia M."/>
            <person name="Sanchez-Ramirez S."/>
            <person name="Szollosi G.J."/>
            <person name="Szarkandi J.G."/>
            <person name="Papp V."/>
            <person name="Albert L."/>
            <person name="Andreopoulos W."/>
            <person name="Angelini C."/>
            <person name="Antonin V."/>
            <person name="Barry K.W."/>
            <person name="Bougher N.L."/>
            <person name="Buchanan P."/>
            <person name="Buyck B."/>
            <person name="Bense V."/>
            <person name="Catcheside P."/>
            <person name="Chovatia M."/>
            <person name="Cooper J."/>
            <person name="Damon W."/>
            <person name="Desjardin D."/>
            <person name="Finy P."/>
            <person name="Geml J."/>
            <person name="Haridas S."/>
            <person name="Hughes K."/>
            <person name="Justo A."/>
            <person name="Karasinski D."/>
            <person name="Kautmanova I."/>
            <person name="Kiss B."/>
            <person name="Kocsube S."/>
            <person name="Kotiranta H."/>
            <person name="LaButti K.M."/>
            <person name="Lechner B.E."/>
            <person name="Liimatainen K."/>
            <person name="Lipzen A."/>
            <person name="Lukacs Z."/>
            <person name="Mihaltcheva S."/>
            <person name="Morgado L.N."/>
            <person name="Niskanen T."/>
            <person name="Noordeloos M.E."/>
            <person name="Ohm R.A."/>
            <person name="Ortiz-Santana B."/>
            <person name="Ovrebo C."/>
            <person name="Racz N."/>
            <person name="Riley R."/>
            <person name="Savchenko A."/>
            <person name="Shiryaev A."/>
            <person name="Soop K."/>
            <person name="Spirin V."/>
            <person name="Szebenyi C."/>
            <person name="Tomsovsky M."/>
            <person name="Tulloss R.E."/>
            <person name="Uehling J."/>
            <person name="Grigoriev I.V."/>
            <person name="Vagvolgyi C."/>
            <person name="Papp T."/>
            <person name="Martin F.M."/>
            <person name="Miettinen O."/>
            <person name="Hibbett D.S."/>
            <person name="Nagy L.G."/>
        </authorList>
    </citation>
    <scope>NUCLEOTIDE SEQUENCE [LARGE SCALE GENOMIC DNA]</scope>
    <source>
        <strain evidence="1 2">CBS 962.96</strain>
    </source>
</reference>
<keyword evidence="2" id="KW-1185">Reference proteome</keyword>
<proteinExistence type="predicted"/>
<dbReference type="AlphaFoldDB" id="A0A4S8MGG9"/>
<organism evidence="1 2">
    <name type="scientific">Dendrothele bispora (strain CBS 962.96)</name>
    <dbReference type="NCBI Taxonomy" id="1314807"/>
    <lineage>
        <taxon>Eukaryota</taxon>
        <taxon>Fungi</taxon>
        <taxon>Dikarya</taxon>
        <taxon>Basidiomycota</taxon>
        <taxon>Agaricomycotina</taxon>
        <taxon>Agaricomycetes</taxon>
        <taxon>Agaricomycetidae</taxon>
        <taxon>Agaricales</taxon>
        <taxon>Agaricales incertae sedis</taxon>
        <taxon>Dendrothele</taxon>
    </lineage>
</organism>
<sequence length="88" mass="9701">MSNINTPDTGHPLNSPICLDIDEPDAGCGLRRFADLPSHSFLVLLDTWKMYQDLKDEREAIVASVKTLLKRQKGQGDAGGEEINGTFK</sequence>
<evidence type="ECO:0000313" key="1">
    <source>
        <dbReference type="EMBL" id="THV01299.1"/>
    </source>
</evidence>
<evidence type="ECO:0000313" key="2">
    <source>
        <dbReference type="Proteomes" id="UP000297245"/>
    </source>
</evidence>
<dbReference type="EMBL" id="ML179092">
    <property type="protein sequence ID" value="THV01299.1"/>
    <property type="molecule type" value="Genomic_DNA"/>
</dbReference>